<evidence type="ECO:0000256" key="1">
    <source>
        <dbReference type="SAM" id="MobiDB-lite"/>
    </source>
</evidence>
<comment type="caution">
    <text evidence="2">The sequence shown here is derived from an EMBL/GenBank/DDBJ whole genome shotgun (WGS) entry which is preliminary data.</text>
</comment>
<accession>A0A2U1KNJ1</accession>
<gene>
    <name evidence="2" type="ORF">CTI12_AA582190</name>
</gene>
<evidence type="ECO:0000313" key="2">
    <source>
        <dbReference type="EMBL" id="PWA38346.1"/>
    </source>
</evidence>
<dbReference type="AlphaFoldDB" id="A0A2U1KNJ1"/>
<keyword evidence="3" id="KW-1185">Reference proteome</keyword>
<proteinExistence type="predicted"/>
<dbReference type="EMBL" id="PKPP01015740">
    <property type="protein sequence ID" value="PWA38346.1"/>
    <property type="molecule type" value="Genomic_DNA"/>
</dbReference>
<reference evidence="2 3" key="1">
    <citation type="journal article" date="2018" name="Mol. Plant">
        <title>The genome of Artemisia annua provides insight into the evolution of Asteraceae family and artemisinin biosynthesis.</title>
        <authorList>
            <person name="Shen Q."/>
            <person name="Zhang L."/>
            <person name="Liao Z."/>
            <person name="Wang S."/>
            <person name="Yan T."/>
            <person name="Shi P."/>
            <person name="Liu M."/>
            <person name="Fu X."/>
            <person name="Pan Q."/>
            <person name="Wang Y."/>
            <person name="Lv Z."/>
            <person name="Lu X."/>
            <person name="Zhang F."/>
            <person name="Jiang W."/>
            <person name="Ma Y."/>
            <person name="Chen M."/>
            <person name="Hao X."/>
            <person name="Li L."/>
            <person name="Tang Y."/>
            <person name="Lv G."/>
            <person name="Zhou Y."/>
            <person name="Sun X."/>
            <person name="Brodelius P.E."/>
            <person name="Rose J.K.C."/>
            <person name="Tang K."/>
        </authorList>
    </citation>
    <scope>NUCLEOTIDE SEQUENCE [LARGE SCALE GENOMIC DNA]</scope>
    <source>
        <strain evidence="3">cv. Huhao1</strain>
        <tissue evidence="2">Leaf</tissue>
    </source>
</reference>
<name>A0A2U1KNJ1_ARTAN</name>
<dbReference type="InterPro" id="IPR012442">
    <property type="entry name" value="DUF1645_plant"/>
</dbReference>
<dbReference type="OrthoDB" id="1111059at2759"/>
<feature type="region of interest" description="Disordered" evidence="1">
    <location>
        <begin position="1"/>
        <end position="29"/>
    </location>
</feature>
<dbReference type="Pfam" id="PF07816">
    <property type="entry name" value="DUF1645"/>
    <property type="match status" value="1"/>
</dbReference>
<protein>
    <submittedName>
        <fullName evidence="2">Uncharacterized protein</fullName>
    </submittedName>
</protein>
<organism evidence="2 3">
    <name type="scientific">Artemisia annua</name>
    <name type="common">Sweet wormwood</name>
    <dbReference type="NCBI Taxonomy" id="35608"/>
    <lineage>
        <taxon>Eukaryota</taxon>
        <taxon>Viridiplantae</taxon>
        <taxon>Streptophyta</taxon>
        <taxon>Embryophyta</taxon>
        <taxon>Tracheophyta</taxon>
        <taxon>Spermatophyta</taxon>
        <taxon>Magnoliopsida</taxon>
        <taxon>eudicotyledons</taxon>
        <taxon>Gunneridae</taxon>
        <taxon>Pentapetalae</taxon>
        <taxon>asterids</taxon>
        <taxon>campanulids</taxon>
        <taxon>Asterales</taxon>
        <taxon>Asteraceae</taxon>
        <taxon>Asteroideae</taxon>
        <taxon>Anthemideae</taxon>
        <taxon>Artemisiinae</taxon>
        <taxon>Artemisia</taxon>
    </lineage>
</organism>
<feature type="region of interest" description="Disordered" evidence="1">
    <location>
        <begin position="54"/>
        <end position="83"/>
    </location>
</feature>
<dbReference type="Proteomes" id="UP000245207">
    <property type="component" value="Unassembled WGS sequence"/>
</dbReference>
<feature type="compositionally biased region" description="Polar residues" evidence="1">
    <location>
        <begin position="71"/>
        <end position="83"/>
    </location>
</feature>
<sequence>MEPKAESESSLPAMTKCKKSSSTGTGSKRWNIRYLLKRSNSEGKEHPMVLLTPKKVDSPKAKKNSGELISKSRSQLKAQSGSRNVLSVNVQDPCFHLFPSC</sequence>
<evidence type="ECO:0000313" key="3">
    <source>
        <dbReference type="Proteomes" id="UP000245207"/>
    </source>
</evidence>